<sequence>MKKIWYIGYVLALTIAIIIAVTDLPNSVDAGLGLLFTFILSISYVQLSHSKRMDTDKDYKVDVLDERNISIKEKAGNISNVITLMLLGFVTVIFIVMDYIVPAVILGSIIFIQPLILIAVSTFVEKRI</sequence>
<protein>
    <recommendedName>
        <fullName evidence="4">DUF2178 domain-containing protein</fullName>
    </recommendedName>
</protein>
<keyword evidence="1" id="KW-0812">Transmembrane</keyword>
<keyword evidence="3" id="KW-1185">Reference proteome</keyword>
<keyword evidence="1" id="KW-1133">Transmembrane helix</keyword>
<evidence type="ECO:0000256" key="1">
    <source>
        <dbReference type="SAM" id="Phobius"/>
    </source>
</evidence>
<organism evidence="2 3">
    <name type="scientific">Desulfonispora thiosulfatigenes DSM 11270</name>
    <dbReference type="NCBI Taxonomy" id="656914"/>
    <lineage>
        <taxon>Bacteria</taxon>
        <taxon>Bacillati</taxon>
        <taxon>Bacillota</taxon>
        <taxon>Clostridia</taxon>
        <taxon>Eubacteriales</taxon>
        <taxon>Peptococcaceae</taxon>
        <taxon>Desulfonispora</taxon>
    </lineage>
</organism>
<feature type="transmembrane region" description="Helical" evidence="1">
    <location>
        <begin position="7"/>
        <end position="24"/>
    </location>
</feature>
<dbReference type="Proteomes" id="UP000192731">
    <property type="component" value="Unassembled WGS sequence"/>
</dbReference>
<gene>
    <name evidence="2" type="ORF">SAMN00017405_2250</name>
</gene>
<evidence type="ECO:0000313" key="3">
    <source>
        <dbReference type="Proteomes" id="UP000192731"/>
    </source>
</evidence>
<accession>A0A1W1VEQ4</accession>
<dbReference type="OrthoDB" id="1701924at2"/>
<proteinExistence type="predicted"/>
<feature type="transmembrane region" description="Helical" evidence="1">
    <location>
        <begin position="103"/>
        <end position="124"/>
    </location>
</feature>
<feature type="transmembrane region" description="Helical" evidence="1">
    <location>
        <begin position="30"/>
        <end position="47"/>
    </location>
</feature>
<evidence type="ECO:0000313" key="2">
    <source>
        <dbReference type="EMBL" id="SMB91815.1"/>
    </source>
</evidence>
<feature type="transmembrane region" description="Helical" evidence="1">
    <location>
        <begin position="77"/>
        <end position="97"/>
    </location>
</feature>
<reference evidence="2 3" key="1">
    <citation type="submission" date="2017-04" db="EMBL/GenBank/DDBJ databases">
        <authorList>
            <person name="Afonso C.L."/>
            <person name="Miller P.J."/>
            <person name="Scott M.A."/>
            <person name="Spackman E."/>
            <person name="Goraichik I."/>
            <person name="Dimitrov K.M."/>
            <person name="Suarez D.L."/>
            <person name="Swayne D.E."/>
        </authorList>
    </citation>
    <scope>NUCLEOTIDE SEQUENCE [LARGE SCALE GENOMIC DNA]</scope>
    <source>
        <strain evidence="2 3">DSM 11270</strain>
    </source>
</reference>
<dbReference type="EMBL" id="FWWT01000019">
    <property type="protein sequence ID" value="SMB91815.1"/>
    <property type="molecule type" value="Genomic_DNA"/>
</dbReference>
<name>A0A1W1VEQ4_DESTI</name>
<dbReference type="AlphaFoldDB" id="A0A1W1VEQ4"/>
<evidence type="ECO:0008006" key="4">
    <source>
        <dbReference type="Google" id="ProtNLM"/>
    </source>
</evidence>
<dbReference type="STRING" id="656914.SAMN00017405_2250"/>
<keyword evidence="1" id="KW-0472">Membrane</keyword>
<dbReference type="RefSeq" id="WP_084053450.1">
    <property type="nucleotide sequence ID" value="NZ_FWWT01000019.1"/>
</dbReference>